<dbReference type="InterPro" id="IPR055348">
    <property type="entry name" value="DctQ"/>
</dbReference>
<keyword evidence="4 9" id="KW-0997">Cell inner membrane</keyword>
<comment type="similarity">
    <text evidence="8 9">Belongs to the TRAP transporter small permease family.</text>
</comment>
<accession>A0A5M6I8N0</accession>
<sequence length="191" mass="20709">MVSTLSALARAIDGFSRLVGHTTAWLALIMVLVQFLVVVLRYVFGLGFIWMQESITYMHGLLFMVGAGYTLLMDGHVRVDVFYRDASPRRKAIVDLLGSVFFLIPFCVLILYVSFGYVMNAWSVFEGSKETSGIQGIYLLKTVILVFGGLVILQALSMIARAVLTLAGAEGGYTPGETAPDGTGPDGEAAR</sequence>
<comment type="subunit">
    <text evidence="9">The complex comprises the extracytoplasmic solute receptor protein and the two transmembrane proteins.</text>
</comment>
<evidence type="ECO:0000313" key="11">
    <source>
        <dbReference type="EMBL" id="KAA5604502.1"/>
    </source>
</evidence>
<evidence type="ECO:0000256" key="1">
    <source>
        <dbReference type="ARBA" id="ARBA00004429"/>
    </source>
</evidence>
<keyword evidence="5 9" id="KW-0812">Transmembrane</keyword>
<keyword evidence="12" id="KW-1185">Reference proteome</keyword>
<name>A0A5M6I8N0_9PROT</name>
<feature type="domain" description="Tripartite ATP-independent periplasmic transporters DctQ component" evidence="10">
    <location>
        <begin position="30"/>
        <end position="163"/>
    </location>
</feature>
<proteinExistence type="inferred from homology"/>
<evidence type="ECO:0000256" key="3">
    <source>
        <dbReference type="ARBA" id="ARBA00022475"/>
    </source>
</evidence>
<dbReference type="PANTHER" id="PTHR35011">
    <property type="entry name" value="2,3-DIKETO-L-GULONATE TRAP TRANSPORTER SMALL PERMEASE PROTEIN YIAM"/>
    <property type="match status" value="1"/>
</dbReference>
<feature type="transmembrane region" description="Helical" evidence="9">
    <location>
        <begin position="137"/>
        <end position="156"/>
    </location>
</feature>
<dbReference type="OrthoDB" id="9794346at2"/>
<dbReference type="AlphaFoldDB" id="A0A5M6I8N0"/>
<dbReference type="EMBL" id="VWPJ01000017">
    <property type="protein sequence ID" value="KAA5604502.1"/>
    <property type="molecule type" value="Genomic_DNA"/>
</dbReference>
<dbReference type="PANTHER" id="PTHR35011:SF4">
    <property type="entry name" value="SLL1102 PROTEIN"/>
    <property type="match status" value="1"/>
</dbReference>
<feature type="transmembrane region" description="Helical" evidence="9">
    <location>
        <begin position="25"/>
        <end position="49"/>
    </location>
</feature>
<comment type="function">
    <text evidence="9">Part of the tripartite ATP-independent periplasmic (TRAP) transport system.</text>
</comment>
<evidence type="ECO:0000256" key="2">
    <source>
        <dbReference type="ARBA" id="ARBA00022448"/>
    </source>
</evidence>
<dbReference type="GO" id="GO:0005886">
    <property type="term" value="C:plasma membrane"/>
    <property type="evidence" value="ECO:0007669"/>
    <property type="project" value="UniProtKB-SubCell"/>
</dbReference>
<feature type="transmembrane region" description="Helical" evidence="9">
    <location>
        <begin position="93"/>
        <end position="117"/>
    </location>
</feature>
<dbReference type="Proteomes" id="UP000324065">
    <property type="component" value="Unassembled WGS sequence"/>
</dbReference>
<dbReference type="GO" id="GO:0022857">
    <property type="term" value="F:transmembrane transporter activity"/>
    <property type="evidence" value="ECO:0007669"/>
    <property type="project" value="UniProtKB-UniRule"/>
</dbReference>
<evidence type="ECO:0000313" key="12">
    <source>
        <dbReference type="Proteomes" id="UP000324065"/>
    </source>
</evidence>
<comment type="caution">
    <text evidence="11">The sequence shown here is derived from an EMBL/GenBank/DDBJ whole genome shotgun (WGS) entry which is preliminary data.</text>
</comment>
<keyword evidence="2 9" id="KW-0813">Transport</keyword>
<feature type="transmembrane region" description="Helical" evidence="9">
    <location>
        <begin position="55"/>
        <end position="72"/>
    </location>
</feature>
<evidence type="ECO:0000256" key="5">
    <source>
        <dbReference type="ARBA" id="ARBA00022692"/>
    </source>
</evidence>
<evidence type="ECO:0000256" key="7">
    <source>
        <dbReference type="ARBA" id="ARBA00023136"/>
    </source>
</evidence>
<keyword evidence="7 9" id="KW-0472">Membrane</keyword>
<dbReference type="RefSeq" id="WP_150063412.1">
    <property type="nucleotide sequence ID" value="NZ_JACHII010000015.1"/>
</dbReference>
<gene>
    <name evidence="11" type="ORF">F1188_15830</name>
</gene>
<evidence type="ECO:0000256" key="8">
    <source>
        <dbReference type="ARBA" id="ARBA00038436"/>
    </source>
</evidence>
<keyword evidence="6 9" id="KW-1133">Transmembrane helix</keyword>
<dbReference type="InterPro" id="IPR007387">
    <property type="entry name" value="TRAP_DctQ"/>
</dbReference>
<dbReference type="Pfam" id="PF04290">
    <property type="entry name" value="DctQ"/>
    <property type="match status" value="1"/>
</dbReference>
<evidence type="ECO:0000256" key="4">
    <source>
        <dbReference type="ARBA" id="ARBA00022519"/>
    </source>
</evidence>
<organism evidence="11 12">
    <name type="scientific">Roseospira marina</name>
    <dbReference type="NCBI Taxonomy" id="140057"/>
    <lineage>
        <taxon>Bacteria</taxon>
        <taxon>Pseudomonadati</taxon>
        <taxon>Pseudomonadota</taxon>
        <taxon>Alphaproteobacteria</taxon>
        <taxon>Rhodospirillales</taxon>
        <taxon>Rhodospirillaceae</taxon>
        <taxon>Roseospira</taxon>
    </lineage>
</organism>
<keyword evidence="3" id="KW-1003">Cell membrane</keyword>
<reference evidence="11 12" key="1">
    <citation type="submission" date="2019-09" db="EMBL/GenBank/DDBJ databases">
        <title>Genome sequence of Roseospira marina, one of the more divergent members of the non-sulfur purple photosynthetic bacterial family, the Rhodospirillaceae.</title>
        <authorList>
            <person name="Meyer T."/>
            <person name="Kyndt J."/>
        </authorList>
    </citation>
    <scope>NUCLEOTIDE SEQUENCE [LARGE SCALE GENOMIC DNA]</scope>
    <source>
        <strain evidence="11 12">DSM 15113</strain>
    </source>
</reference>
<protein>
    <recommendedName>
        <fullName evidence="9">TRAP transporter small permease protein</fullName>
    </recommendedName>
</protein>
<evidence type="ECO:0000256" key="6">
    <source>
        <dbReference type="ARBA" id="ARBA00022989"/>
    </source>
</evidence>
<evidence type="ECO:0000259" key="10">
    <source>
        <dbReference type="Pfam" id="PF04290"/>
    </source>
</evidence>
<evidence type="ECO:0000256" key="9">
    <source>
        <dbReference type="RuleBase" id="RU369079"/>
    </source>
</evidence>
<comment type="subcellular location">
    <subcellularLocation>
        <location evidence="1 9">Cell inner membrane</location>
        <topology evidence="1 9">Multi-pass membrane protein</topology>
    </subcellularLocation>
</comment>